<dbReference type="EMBL" id="JADYXP020000008">
    <property type="protein sequence ID" value="KAL0118461.1"/>
    <property type="molecule type" value="Genomic_DNA"/>
</dbReference>
<name>A0AAW2FR61_9HYME</name>
<dbReference type="Proteomes" id="UP001430953">
    <property type="component" value="Unassembled WGS sequence"/>
</dbReference>
<accession>A0AAW2FR61</accession>
<comment type="caution">
    <text evidence="1">The sequence shown here is derived from an EMBL/GenBank/DDBJ whole genome shotgun (WGS) entry which is preliminary data.</text>
</comment>
<evidence type="ECO:0000313" key="1">
    <source>
        <dbReference type="EMBL" id="KAL0118461.1"/>
    </source>
</evidence>
<protein>
    <submittedName>
        <fullName evidence="1">Uncharacterized protein</fullName>
    </submittedName>
</protein>
<sequence length="109" mass="12150">MFANIKWNANVTFLNGDNYKIFAGTIQQLPGYPRAWFGVRRIRLRGSLTRDTRGARSFELSRITGGGGGGGGGYLFPDSRPKLSPISYFLLRKALNFFPSKTQGIRFAN</sequence>
<gene>
    <name evidence="1" type="ORF">PUN28_009253</name>
</gene>
<dbReference type="AlphaFoldDB" id="A0AAW2FR61"/>
<keyword evidence="2" id="KW-1185">Reference proteome</keyword>
<proteinExistence type="predicted"/>
<evidence type="ECO:0000313" key="2">
    <source>
        <dbReference type="Proteomes" id="UP001430953"/>
    </source>
</evidence>
<organism evidence="1 2">
    <name type="scientific">Cardiocondyla obscurior</name>
    <dbReference type="NCBI Taxonomy" id="286306"/>
    <lineage>
        <taxon>Eukaryota</taxon>
        <taxon>Metazoa</taxon>
        <taxon>Ecdysozoa</taxon>
        <taxon>Arthropoda</taxon>
        <taxon>Hexapoda</taxon>
        <taxon>Insecta</taxon>
        <taxon>Pterygota</taxon>
        <taxon>Neoptera</taxon>
        <taxon>Endopterygota</taxon>
        <taxon>Hymenoptera</taxon>
        <taxon>Apocrita</taxon>
        <taxon>Aculeata</taxon>
        <taxon>Formicoidea</taxon>
        <taxon>Formicidae</taxon>
        <taxon>Myrmicinae</taxon>
        <taxon>Cardiocondyla</taxon>
    </lineage>
</organism>
<reference evidence="1 2" key="1">
    <citation type="submission" date="2023-03" db="EMBL/GenBank/DDBJ databases">
        <title>High recombination rates correlate with genetic variation in Cardiocondyla obscurior ants.</title>
        <authorList>
            <person name="Errbii M."/>
        </authorList>
    </citation>
    <scope>NUCLEOTIDE SEQUENCE [LARGE SCALE GENOMIC DNA]</scope>
    <source>
        <strain evidence="1">Alpha-2009</strain>
        <tissue evidence="1">Whole body</tissue>
    </source>
</reference>